<gene>
    <name evidence="1" type="ORF">I4901_15335</name>
</gene>
<reference evidence="1" key="1">
    <citation type="submission" date="2020-11" db="EMBL/GenBank/DDBJ databases">
        <title>Enhanced detection system for hospital associated transmission using whole genome sequencing surveillance.</title>
        <authorList>
            <person name="Harrison L.H."/>
            <person name="Van Tyne D."/>
            <person name="Marsh J.W."/>
            <person name="Griffith M.P."/>
            <person name="Snyder D.J."/>
            <person name="Cooper V.S."/>
            <person name="Mustapha M."/>
        </authorList>
    </citation>
    <scope>NUCLEOTIDE SEQUENCE</scope>
    <source>
        <strain evidence="1">PR00070</strain>
    </source>
</reference>
<dbReference type="Proteomes" id="UP000612266">
    <property type="component" value="Unassembled WGS sequence"/>
</dbReference>
<dbReference type="RefSeq" id="WP_196563921.1">
    <property type="nucleotide sequence ID" value="NZ_JADSJR010000024.1"/>
</dbReference>
<protein>
    <submittedName>
        <fullName evidence="1">Uncharacterized protein</fullName>
    </submittedName>
</protein>
<evidence type="ECO:0000313" key="1">
    <source>
        <dbReference type="EMBL" id="MBG2915740.1"/>
    </source>
</evidence>
<organism evidence="1 2">
    <name type="scientific">Proteus terrae subsp. cibarius</name>
    <dbReference type="NCBI Taxonomy" id="626774"/>
    <lineage>
        <taxon>Bacteria</taxon>
        <taxon>Pseudomonadati</taxon>
        <taxon>Pseudomonadota</taxon>
        <taxon>Gammaproteobacteria</taxon>
        <taxon>Enterobacterales</taxon>
        <taxon>Morganellaceae</taxon>
        <taxon>Proteus</taxon>
    </lineage>
</organism>
<comment type="caution">
    <text evidence="1">The sequence shown here is derived from an EMBL/GenBank/DDBJ whole genome shotgun (WGS) entry which is preliminary data.</text>
</comment>
<evidence type="ECO:0000313" key="2">
    <source>
        <dbReference type="Proteomes" id="UP000612266"/>
    </source>
</evidence>
<proteinExistence type="predicted"/>
<dbReference type="EMBL" id="JADSJR010000024">
    <property type="protein sequence ID" value="MBG2915740.1"/>
    <property type="molecule type" value="Genomic_DNA"/>
</dbReference>
<name>A0A8I0WTS7_9GAMM</name>
<sequence>MTDKTGGPAFPNVPDGAGDKWSDWDMGMTLRDYFASKCMSSIISSLNGPIVFEECKGDFDLYAKQAYIMADAMLKARG</sequence>
<dbReference type="AlphaFoldDB" id="A0A8I0WTS7"/>
<accession>A0A8I0WTS7</accession>